<evidence type="ECO:0000313" key="2">
    <source>
        <dbReference type="Proteomes" id="UP000247689"/>
    </source>
</evidence>
<protein>
    <submittedName>
        <fullName evidence="1">Uncharacterized protein</fullName>
    </submittedName>
</protein>
<dbReference type="Proteomes" id="UP000247689">
    <property type="component" value="Unassembled WGS sequence"/>
</dbReference>
<comment type="caution">
    <text evidence="1">The sequence shown here is derived from an EMBL/GenBank/DDBJ whole genome shotgun (WGS) entry which is preliminary data.</text>
</comment>
<dbReference type="EMBL" id="QICH01000001">
    <property type="protein sequence ID" value="PXF63894.1"/>
    <property type="molecule type" value="Genomic_DNA"/>
</dbReference>
<evidence type="ECO:0000313" key="1">
    <source>
        <dbReference type="EMBL" id="PXF63894.1"/>
    </source>
</evidence>
<keyword evidence="2" id="KW-1185">Reference proteome</keyword>
<accession>A0A318D9F5</accession>
<dbReference type="AlphaFoldDB" id="A0A318D9F5"/>
<proteinExistence type="predicted"/>
<sequence length="130" mass="14373">MNTKRLSFLHGGRDKKMLLKSICFLSVFHALIFLPAETQANERYQAKGLNGKATSFYGRYGADLVNIQYIKADIIGTVKKSIREGSDILQDLDEYIIPTASGSVFVLPGVNADELIIYNDGSGFPIAIKR</sequence>
<name>A0A318D9F5_9GAMM</name>
<gene>
    <name evidence="1" type="ORF">DL796_01770</name>
</gene>
<reference evidence="1 2" key="1">
    <citation type="submission" date="2018-05" db="EMBL/GenBank/DDBJ databases">
        <title>Kangiella spongicola genome sequence.</title>
        <authorList>
            <person name="Maclea K.S."/>
            <person name="Goen A.E."/>
            <person name="Kelley C."/>
            <person name="Underriner A."/>
            <person name="Silverwood T."/>
            <person name="Trachtenberg A.M."/>
        </authorList>
    </citation>
    <scope>NUCLEOTIDE SEQUENCE [LARGE SCALE GENOMIC DNA]</scope>
    <source>
        <strain evidence="1 2">ATCC BAA-2076</strain>
    </source>
</reference>
<dbReference type="RefSeq" id="WP_110199383.1">
    <property type="nucleotide sequence ID" value="NZ_QICH01000001.1"/>
</dbReference>
<organism evidence="1 2">
    <name type="scientific">Kangiella spongicola</name>
    <dbReference type="NCBI Taxonomy" id="796379"/>
    <lineage>
        <taxon>Bacteria</taxon>
        <taxon>Pseudomonadati</taxon>
        <taxon>Pseudomonadota</taxon>
        <taxon>Gammaproteobacteria</taxon>
        <taxon>Kangiellales</taxon>
        <taxon>Kangiellaceae</taxon>
        <taxon>Kangiella</taxon>
    </lineage>
</organism>